<dbReference type="InterPro" id="IPR002060">
    <property type="entry name" value="Squ/phyt_synthse"/>
</dbReference>
<dbReference type="PANTHER" id="PTHR31480">
    <property type="entry name" value="BIFUNCTIONAL LYCOPENE CYCLASE/PHYTOENE SYNTHASE"/>
    <property type="match status" value="1"/>
</dbReference>
<dbReference type="GO" id="GO:0051996">
    <property type="term" value="F:squalene synthase [NAD(P)H] activity"/>
    <property type="evidence" value="ECO:0007669"/>
    <property type="project" value="UniProtKB-EC"/>
</dbReference>
<dbReference type="Gene3D" id="1.10.600.10">
    <property type="entry name" value="Farnesyl Diphosphate Synthase"/>
    <property type="match status" value="1"/>
</dbReference>
<evidence type="ECO:0000313" key="3">
    <source>
        <dbReference type="Proteomes" id="UP001149607"/>
    </source>
</evidence>
<dbReference type="Proteomes" id="UP001149607">
    <property type="component" value="Chromosome"/>
</dbReference>
<dbReference type="EC" id="2.5.1.21" evidence="1"/>
<dbReference type="SUPFAM" id="SSF48576">
    <property type="entry name" value="Terpenoid synthases"/>
    <property type="match status" value="1"/>
</dbReference>
<reference evidence="2" key="2">
    <citation type="submission" date="2024-02" db="EMBL/GenBank/DDBJ databases">
        <title>Neisseria leonii sp. nov.</title>
        <authorList>
            <person name="Boutroux M."/>
            <person name="Favre-Rochex S."/>
            <person name="Gorgette O."/>
            <person name="Touak G."/>
            <person name="Muhle E."/>
            <person name="Chesneau O."/>
            <person name="Clermont D."/>
            <person name="Rahi P."/>
        </authorList>
    </citation>
    <scope>NUCLEOTIDE SEQUENCE</scope>
    <source>
        <strain evidence="2">51.81</strain>
    </source>
</reference>
<organism evidence="1">
    <name type="scientific">Neisseria leonii</name>
    <dbReference type="NCBI Taxonomy" id="2995413"/>
    <lineage>
        <taxon>Bacteria</taxon>
        <taxon>Pseudomonadati</taxon>
        <taxon>Pseudomonadota</taxon>
        <taxon>Betaproteobacteria</taxon>
        <taxon>Neisseriales</taxon>
        <taxon>Neisseriaceae</taxon>
        <taxon>Neisseria</taxon>
    </lineage>
</organism>
<keyword evidence="1" id="KW-0808">Transferase</keyword>
<dbReference type="InterPro" id="IPR008949">
    <property type="entry name" value="Isoprenoid_synthase_dom_sf"/>
</dbReference>
<dbReference type="RefSeq" id="WP_274585572.1">
    <property type="nucleotide sequence ID" value="NZ_CP145811.1"/>
</dbReference>
<name>A0A9X4E2Z5_9NEIS</name>
<dbReference type="GO" id="GO:0016114">
    <property type="term" value="P:terpenoid biosynthetic process"/>
    <property type="evidence" value="ECO:0007669"/>
    <property type="project" value="UniProtKB-ARBA"/>
</dbReference>
<gene>
    <name evidence="1" type="primary">hpnC</name>
    <name evidence="1" type="ORF">ORY91_001931</name>
    <name evidence="2" type="ORF">V9W64_03945</name>
</gene>
<accession>A0A9X4E2Z5</accession>
<keyword evidence="3" id="KW-1185">Reference proteome</keyword>
<dbReference type="GO" id="GO:0004311">
    <property type="term" value="F:geranylgeranyl diphosphate synthase activity"/>
    <property type="evidence" value="ECO:0007669"/>
    <property type="project" value="InterPro"/>
</dbReference>
<protein>
    <submittedName>
        <fullName evidence="1">Squalene synthase HpnC</fullName>
        <ecNumber evidence="1">2.5.1.21</ecNumber>
    </submittedName>
</protein>
<dbReference type="CDD" id="cd00683">
    <property type="entry name" value="Trans_IPPS_HH"/>
    <property type="match status" value="1"/>
</dbReference>
<dbReference type="AlphaFoldDB" id="A0A9X4E2Z5"/>
<proteinExistence type="predicted"/>
<reference evidence="1" key="1">
    <citation type="submission" date="2022-10" db="EMBL/GenBank/DDBJ databases">
        <authorList>
            <person name="Boutroux M."/>
        </authorList>
    </citation>
    <scope>NUCLEOTIDE SEQUENCE</scope>
    <source>
        <strain evidence="1">51.81</strain>
    </source>
</reference>
<dbReference type="SFLD" id="SFLDG01212">
    <property type="entry name" value="Phytoene_synthase_like"/>
    <property type="match status" value="1"/>
</dbReference>
<dbReference type="InterPro" id="IPR044843">
    <property type="entry name" value="Trans_IPPS_bact-type"/>
</dbReference>
<dbReference type="InterPro" id="IPR017827">
    <property type="entry name" value="HSQ_synthase_HpnC"/>
</dbReference>
<dbReference type="SFLD" id="SFLDS00005">
    <property type="entry name" value="Isoprenoid_Synthase_Type_I"/>
    <property type="match status" value="1"/>
</dbReference>
<dbReference type="InterPro" id="IPR033904">
    <property type="entry name" value="Trans_IPPS_HH"/>
</dbReference>
<dbReference type="Pfam" id="PF00494">
    <property type="entry name" value="SQS_PSY"/>
    <property type="match status" value="1"/>
</dbReference>
<dbReference type="EMBL" id="JAPQFL010000006">
    <property type="protein sequence ID" value="MDD9328503.1"/>
    <property type="molecule type" value="Genomic_DNA"/>
</dbReference>
<dbReference type="NCBIfam" id="TIGR03464">
    <property type="entry name" value="HpnC"/>
    <property type="match status" value="1"/>
</dbReference>
<evidence type="ECO:0000313" key="2">
    <source>
        <dbReference type="EMBL" id="WWY03893.1"/>
    </source>
</evidence>
<dbReference type="EMBL" id="CP146598">
    <property type="protein sequence ID" value="WWY03893.1"/>
    <property type="molecule type" value="Genomic_DNA"/>
</dbReference>
<sequence>MSVDHYENFPVGSLALPRRLRRPVHAVYAFARYADDLADEGSAPPQERLAALDTLAADLDRMAAGLRPHSALMLRLDDEAVRPFALPLAPFYDLLSAFRQDVRVTRYRHYADLADYCRRSANPVGRIMLHLFGQTDSVSIAQSDGICTALQLINFWQDVAADWQKGRVYLPQEDMARFGVTEAHLAEGRADAAFQRLMAFECGRAFKILKAGSPLGKTLRGRAGFELRMIVVGGLLVLQKLDGVQYDVFRRRPVLGWKDGAVMFRRALLKK</sequence>
<dbReference type="SFLD" id="SFLDG01018">
    <property type="entry name" value="Squalene/Phytoene_Synthase_Lik"/>
    <property type="match status" value="1"/>
</dbReference>
<evidence type="ECO:0000313" key="1">
    <source>
        <dbReference type="EMBL" id="MDD9328503.1"/>
    </source>
</evidence>